<dbReference type="EMBL" id="JABFTP020000083">
    <property type="protein sequence ID" value="KAL3275013.1"/>
    <property type="molecule type" value="Genomic_DNA"/>
</dbReference>
<gene>
    <name evidence="1" type="ORF">HHI36_019785</name>
</gene>
<reference evidence="1 2" key="1">
    <citation type="journal article" date="2021" name="BMC Biol.">
        <title>Horizontally acquired antibacterial genes associated with adaptive radiation of ladybird beetles.</title>
        <authorList>
            <person name="Li H.S."/>
            <person name="Tang X.F."/>
            <person name="Huang Y.H."/>
            <person name="Xu Z.Y."/>
            <person name="Chen M.L."/>
            <person name="Du X.Y."/>
            <person name="Qiu B.Y."/>
            <person name="Chen P.T."/>
            <person name="Zhang W."/>
            <person name="Slipinski A."/>
            <person name="Escalona H.E."/>
            <person name="Waterhouse R.M."/>
            <person name="Zwick A."/>
            <person name="Pang H."/>
        </authorList>
    </citation>
    <scope>NUCLEOTIDE SEQUENCE [LARGE SCALE GENOMIC DNA]</scope>
    <source>
        <strain evidence="1">SYSU2018</strain>
    </source>
</reference>
<dbReference type="Proteomes" id="UP001516400">
    <property type="component" value="Unassembled WGS sequence"/>
</dbReference>
<dbReference type="AlphaFoldDB" id="A0ABD2N8L1"/>
<accession>A0ABD2N8L1</accession>
<proteinExistence type="predicted"/>
<name>A0ABD2N8L1_9CUCU</name>
<keyword evidence="2" id="KW-1185">Reference proteome</keyword>
<protein>
    <submittedName>
        <fullName evidence="1">Uncharacterized protein</fullName>
    </submittedName>
</protein>
<sequence>MKKCTNCDPSNKISPTINDQDLWLEMMNSMVHFTETSQALVRSMQGKLGVTPTAGGANKPNCDPCGLLEQLKGQLAGMTVGAKGPTVCKCTSPSEKMDKSCSSEDAKAGIQCYQSPKLIKKKKYKYSAEIESKLSSLKKKDSSPCVCEGKDGKKQVDTCLCENLPSEIEKRADCSEDLCPIAVCSALEQDEIENITCIGKTVAVQSEEPTPKETPVSMQQVQKADKDDPLAWILKPGTYNPDDLPQDDTHPFILKEPDTFKLPDNVLGYELFEAMEKFEDNIAQINYRFFKGNFPFNTSVLKAFNSSTSRRLVSGTASPTAIGIFLFKVPLGKVYGNV</sequence>
<organism evidence="1 2">
    <name type="scientific">Cryptolaemus montrouzieri</name>
    <dbReference type="NCBI Taxonomy" id="559131"/>
    <lineage>
        <taxon>Eukaryota</taxon>
        <taxon>Metazoa</taxon>
        <taxon>Ecdysozoa</taxon>
        <taxon>Arthropoda</taxon>
        <taxon>Hexapoda</taxon>
        <taxon>Insecta</taxon>
        <taxon>Pterygota</taxon>
        <taxon>Neoptera</taxon>
        <taxon>Endopterygota</taxon>
        <taxon>Coleoptera</taxon>
        <taxon>Polyphaga</taxon>
        <taxon>Cucujiformia</taxon>
        <taxon>Coccinelloidea</taxon>
        <taxon>Coccinellidae</taxon>
        <taxon>Scymninae</taxon>
        <taxon>Scymnini</taxon>
        <taxon>Cryptolaemus</taxon>
    </lineage>
</organism>
<evidence type="ECO:0000313" key="2">
    <source>
        <dbReference type="Proteomes" id="UP001516400"/>
    </source>
</evidence>
<comment type="caution">
    <text evidence="1">The sequence shown here is derived from an EMBL/GenBank/DDBJ whole genome shotgun (WGS) entry which is preliminary data.</text>
</comment>
<evidence type="ECO:0000313" key="1">
    <source>
        <dbReference type="EMBL" id="KAL3275013.1"/>
    </source>
</evidence>